<feature type="domain" description="Cell wall protein YJL171C/Tos1 N-terminal" evidence="9">
    <location>
        <begin position="68"/>
        <end position="132"/>
    </location>
</feature>
<keyword evidence="5 10" id="KW-0378">Hydrolase</keyword>
<feature type="domain" description="Cell wall protein YJL171C/Tos1 C-terminal" evidence="8">
    <location>
        <begin position="136"/>
        <end position="352"/>
    </location>
</feature>
<reference evidence="10 11" key="1">
    <citation type="journal article" date="2023" name="Mol. Phylogenet. Evol.">
        <title>Genome-scale phylogeny and comparative genomics of the fungal order Sordariales.</title>
        <authorList>
            <person name="Hensen N."/>
            <person name="Bonometti L."/>
            <person name="Westerberg I."/>
            <person name="Brannstrom I.O."/>
            <person name="Guillou S."/>
            <person name="Cros-Aarteil S."/>
            <person name="Calhoun S."/>
            <person name="Haridas S."/>
            <person name="Kuo A."/>
            <person name="Mondo S."/>
            <person name="Pangilinan J."/>
            <person name="Riley R."/>
            <person name="LaButti K."/>
            <person name="Andreopoulos B."/>
            <person name="Lipzen A."/>
            <person name="Chen C."/>
            <person name="Yan M."/>
            <person name="Daum C."/>
            <person name="Ng V."/>
            <person name="Clum A."/>
            <person name="Steindorff A."/>
            <person name="Ohm R.A."/>
            <person name="Martin F."/>
            <person name="Silar P."/>
            <person name="Natvig D.O."/>
            <person name="Lalanne C."/>
            <person name="Gautier V."/>
            <person name="Ament-Velasquez S.L."/>
            <person name="Kruys A."/>
            <person name="Hutchinson M.I."/>
            <person name="Powell A.J."/>
            <person name="Barry K."/>
            <person name="Miller A.N."/>
            <person name="Grigoriev I.V."/>
            <person name="Debuchy R."/>
            <person name="Gladieux P."/>
            <person name="Hiltunen Thoren M."/>
            <person name="Johannesson H."/>
        </authorList>
    </citation>
    <scope>NUCLEOTIDE SEQUENCE [LARGE SCALE GENOMIC DNA]</scope>
    <source>
        <strain evidence="10 11">FGSC 10403</strain>
    </source>
</reference>
<comment type="catalytic activity">
    <reaction evidence="1">
        <text>Hydrolysis of (1-&gt;3)-beta-D-glucosidic linkages in (1-&gt;3)-beta-D-glucans.</text>
        <dbReference type="EC" id="3.2.1.39"/>
    </reaction>
</comment>
<protein>
    <recommendedName>
        <fullName evidence="3">glucan endo-1,3-beta-D-glucosidase</fullName>
        <ecNumber evidence="3">3.2.1.39</ecNumber>
    </recommendedName>
</protein>
<keyword evidence="7" id="KW-0961">Cell wall biogenesis/degradation</keyword>
<evidence type="ECO:0000256" key="2">
    <source>
        <dbReference type="ARBA" id="ARBA00006055"/>
    </source>
</evidence>
<dbReference type="EMBL" id="JAULSX010000006">
    <property type="protein sequence ID" value="KAK3489511.1"/>
    <property type="molecule type" value="Genomic_DNA"/>
</dbReference>
<evidence type="ECO:0000256" key="7">
    <source>
        <dbReference type="ARBA" id="ARBA00023316"/>
    </source>
</evidence>
<evidence type="ECO:0000256" key="4">
    <source>
        <dbReference type="ARBA" id="ARBA00022729"/>
    </source>
</evidence>
<dbReference type="RefSeq" id="XP_062691218.1">
    <property type="nucleotide sequence ID" value="XM_062835196.1"/>
</dbReference>
<dbReference type="GO" id="GO:0071555">
    <property type="term" value="P:cell wall organization"/>
    <property type="evidence" value="ECO:0007669"/>
    <property type="project" value="UniProtKB-KW"/>
</dbReference>
<name>A0AAJ0MPW2_9PEZI</name>
<accession>A0AAJ0MPW2</accession>
<evidence type="ECO:0000256" key="5">
    <source>
        <dbReference type="ARBA" id="ARBA00022801"/>
    </source>
</evidence>
<dbReference type="PANTHER" id="PTHR31737">
    <property type="entry name" value="PROTEIN TOS1"/>
    <property type="match status" value="1"/>
</dbReference>
<proteinExistence type="inferred from homology"/>
<evidence type="ECO:0000256" key="1">
    <source>
        <dbReference type="ARBA" id="ARBA00000382"/>
    </source>
</evidence>
<comment type="caution">
    <text evidence="10">The sequence shown here is derived from an EMBL/GenBank/DDBJ whole genome shotgun (WGS) entry which is preliminary data.</text>
</comment>
<dbReference type="InterPro" id="IPR018805">
    <property type="entry name" value="YJL171C/Tos1_C"/>
</dbReference>
<organism evidence="10 11">
    <name type="scientific">Neurospora hispaniola</name>
    <dbReference type="NCBI Taxonomy" id="588809"/>
    <lineage>
        <taxon>Eukaryota</taxon>
        <taxon>Fungi</taxon>
        <taxon>Dikarya</taxon>
        <taxon>Ascomycota</taxon>
        <taxon>Pezizomycotina</taxon>
        <taxon>Sordariomycetes</taxon>
        <taxon>Sordariomycetidae</taxon>
        <taxon>Sordariales</taxon>
        <taxon>Sordariaceae</taxon>
        <taxon>Neurospora</taxon>
    </lineage>
</organism>
<dbReference type="Proteomes" id="UP001285908">
    <property type="component" value="Unassembled WGS sequence"/>
</dbReference>
<dbReference type="Pfam" id="PF10287">
    <property type="entry name" value="YJL171C_Tos1_C"/>
    <property type="match status" value="1"/>
</dbReference>
<dbReference type="Pfam" id="PF10290">
    <property type="entry name" value="YJL171C_Tos1_N"/>
    <property type="match status" value="1"/>
</dbReference>
<evidence type="ECO:0000256" key="6">
    <source>
        <dbReference type="ARBA" id="ARBA00023295"/>
    </source>
</evidence>
<comment type="similarity">
    <text evidence="2">Belongs to the PGA52 family.</text>
</comment>
<dbReference type="GO" id="GO:0042973">
    <property type="term" value="F:glucan endo-1,3-beta-D-glucosidase activity"/>
    <property type="evidence" value="ECO:0007669"/>
    <property type="project" value="UniProtKB-EC"/>
</dbReference>
<evidence type="ECO:0000256" key="3">
    <source>
        <dbReference type="ARBA" id="ARBA00012780"/>
    </source>
</evidence>
<sequence length="375" mass="40373">MPTSLDTINNSISIIDGSSSSSLHARSFRNSAPYADPHAQDPLQLVSSDDLCQNRTFEDGDYYCSRVDQVIYTNVAHDGDYREVAYMNDETGECRFAEVNHTFSGELAPFNEPVALIFRGPIHLKQLGIYTPDGTTYSRIGHYNAAQQTTKGISFLGNRGGEGSGAVSQTFGASLSFINPHATGGAASPQVLANEVITGEFVVMTDQDCDGSCGYVRPGSVAKKGFPGTSRIFLMEFSMPHTGGADMPAIWLENARVPLTQQYGACSCWTSGCGEWDVFEILHAGYERAETTLHLDPPAGDANWFQRPVDQNAPIKVVVWFDGGVDGGTASVKILGGSDGVVFGERLAEEEVGALKKRSKGVVSEIDYAVRRGEA</sequence>
<gene>
    <name evidence="10" type="ORF">B0T23DRAFT_320830</name>
</gene>
<evidence type="ECO:0000313" key="10">
    <source>
        <dbReference type="EMBL" id="KAK3489511.1"/>
    </source>
</evidence>
<evidence type="ECO:0000259" key="8">
    <source>
        <dbReference type="Pfam" id="PF10287"/>
    </source>
</evidence>
<dbReference type="AlphaFoldDB" id="A0AAJ0MPW2"/>
<dbReference type="GO" id="GO:0009277">
    <property type="term" value="C:fungal-type cell wall"/>
    <property type="evidence" value="ECO:0007669"/>
    <property type="project" value="TreeGrafter"/>
</dbReference>
<evidence type="ECO:0000259" key="9">
    <source>
        <dbReference type="Pfam" id="PF10290"/>
    </source>
</evidence>
<keyword evidence="6" id="KW-0326">Glycosidase</keyword>
<dbReference type="InterPro" id="IPR018807">
    <property type="entry name" value="YJL171C/Tos1_N"/>
</dbReference>
<keyword evidence="4" id="KW-0732">Signal</keyword>
<dbReference type="PANTHER" id="PTHR31737:SF2">
    <property type="entry name" value="PROTEIN TOS1"/>
    <property type="match status" value="1"/>
</dbReference>
<dbReference type="GeneID" id="87872818"/>
<dbReference type="EC" id="3.2.1.39" evidence="3"/>
<keyword evidence="11" id="KW-1185">Reference proteome</keyword>
<evidence type="ECO:0000313" key="11">
    <source>
        <dbReference type="Proteomes" id="UP001285908"/>
    </source>
</evidence>